<reference evidence="3" key="1">
    <citation type="submission" date="2018-04" db="EMBL/GenBank/DDBJ databases">
        <authorList>
            <person name="Go L.Y."/>
            <person name="Mitchell J.A."/>
        </authorList>
    </citation>
    <scope>NUCLEOTIDE SEQUENCE</scope>
    <source>
        <tissue evidence="3">Whole organism</tissue>
    </source>
</reference>
<feature type="compositionally biased region" description="Basic residues" evidence="1">
    <location>
        <begin position="681"/>
        <end position="690"/>
    </location>
</feature>
<dbReference type="Pfam" id="PF00169">
    <property type="entry name" value="PH"/>
    <property type="match status" value="1"/>
</dbReference>
<feature type="region of interest" description="Disordered" evidence="1">
    <location>
        <begin position="376"/>
        <end position="396"/>
    </location>
</feature>
<dbReference type="EMBL" id="UFQT01001875">
    <property type="protein sequence ID" value="SSX32062.1"/>
    <property type="molecule type" value="Genomic_DNA"/>
</dbReference>
<feature type="compositionally biased region" description="Polar residues" evidence="1">
    <location>
        <begin position="11"/>
        <end position="20"/>
    </location>
</feature>
<accession>A0A336MNQ8</accession>
<dbReference type="VEuPathDB" id="VectorBase:CSON004431"/>
<evidence type="ECO:0000313" key="3">
    <source>
        <dbReference type="EMBL" id="SSX12619.1"/>
    </source>
</evidence>
<feature type="compositionally biased region" description="Polar residues" evidence="1">
    <location>
        <begin position="709"/>
        <end position="720"/>
    </location>
</feature>
<evidence type="ECO:0000259" key="2">
    <source>
        <dbReference type="PROSITE" id="PS50003"/>
    </source>
</evidence>
<evidence type="ECO:0000256" key="1">
    <source>
        <dbReference type="SAM" id="MobiDB-lite"/>
    </source>
</evidence>
<evidence type="ECO:0000313" key="4">
    <source>
        <dbReference type="EMBL" id="SSX32062.1"/>
    </source>
</evidence>
<sequence>MQKFVVKKPHNNTSPQMSMNGTESHVRLAGYLKKKRIKVGGWKKLWFVLQNQFLLLSFNSKKDYEEKLAPFIDVISLVPGTQILPMHQNRFTIETPAKVLYIFVSELSKLSHQFTNKIYIPQRCDDAKSCSEWITALMESLNANSLYDNPMNCMNTNFHIPKPMFTDVQSSSGMVITKKLSDMPQMQQENHELDSLNFFNQKGPNRQIARLPIAPITAKILQRGSFHEDEDDDHGNEKVEEIVIQNFRLHDEFTSKQAENQSIDVSRINSMFHACEYSTTIYSNNNKPTTIINEGDCVETLNFKKLIKCEIVQNSSIKFSPLDTYLHKNNSNNNAKDNDKKFNVTTNKHKTSDNDKISEYESMHDTHLLVKNVNEKVNIDDKSKENRNNKKSNIERKNSFLDQITNGKSVFNNMKKFIVKKSATVPATDLNRNLNGVKNESLDKNINQQKIKENTADVVDYCNVEEQIQNITLEDEDDFSEVEDENDNSNETNSNFVLTQQISPIIKRNSYQNITEIEIPDNSSPKNSLREIGTNLISFPPASNEPVVYATINLEDKHSRRALRSNTESPEKSITIEIEEPPKPIKIQNQINTDYEEVGMYIASDGSEDETIYEPVDIPKTTNHAQALWNNLKKINVDALWLELTRKMREKGDGSQNDDDDHTLPNSFREFKRKLGDQRRSLKARMQKMYHRSDSRQSSSEEKDEINSEENVSSSASHHSNIGIPLPGLANTKLFAVNDNVIKDLKQISSNKSGSRASRLKARIGFGSLGRVKKSRTSMFFEEFVPAKKITTNNDLQNDFKKELTSVVCDTKLPEINEIITNEIKNNEKITESCHRAKHESI</sequence>
<feature type="domain" description="PH" evidence="2">
    <location>
        <begin position="25"/>
        <end position="142"/>
    </location>
</feature>
<feature type="compositionally biased region" description="Basic and acidic residues" evidence="1">
    <location>
        <begin position="691"/>
        <end position="701"/>
    </location>
</feature>
<feature type="region of interest" description="Disordered" evidence="1">
    <location>
        <begin position="330"/>
        <end position="353"/>
    </location>
</feature>
<feature type="compositionally biased region" description="Basic residues" evidence="1">
    <location>
        <begin position="1"/>
        <end position="10"/>
    </location>
</feature>
<dbReference type="CDD" id="cd00821">
    <property type="entry name" value="PH"/>
    <property type="match status" value="1"/>
</dbReference>
<dbReference type="SUPFAM" id="SSF50729">
    <property type="entry name" value="PH domain-like"/>
    <property type="match status" value="1"/>
</dbReference>
<name>A0A336MNQ8_CULSO</name>
<organism evidence="4">
    <name type="scientific">Culicoides sonorensis</name>
    <name type="common">Biting midge</name>
    <dbReference type="NCBI Taxonomy" id="179676"/>
    <lineage>
        <taxon>Eukaryota</taxon>
        <taxon>Metazoa</taxon>
        <taxon>Ecdysozoa</taxon>
        <taxon>Arthropoda</taxon>
        <taxon>Hexapoda</taxon>
        <taxon>Insecta</taxon>
        <taxon>Pterygota</taxon>
        <taxon>Neoptera</taxon>
        <taxon>Endopterygota</taxon>
        <taxon>Diptera</taxon>
        <taxon>Nematocera</taxon>
        <taxon>Chironomoidea</taxon>
        <taxon>Ceratopogonidae</taxon>
        <taxon>Ceratopogoninae</taxon>
        <taxon>Culicoides</taxon>
        <taxon>Monoculicoides</taxon>
    </lineage>
</organism>
<dbReference type="InterPro" id="IPR001849">
    <property type="entry name" value="PH_domain"/>
</dbReference>
<proteinExistence type="predicted"/>
<dbReference type="InterPro" id="IPR011993">
    <property type="entry name" value="PH-like_dom_sf"/>
</dbReference>
<dbReference type="SMART" id="SM00233">
    <property type="entry name" value="PH"/>
    <property type="match status" value="1"/>
</dbReference>
<dbReference type="EMBL" id="UFQS01001875">
    <property type="protein sequence ID" value="SSX12619.1"/>
    <property type="molecule type" value="Genomic_DNA"/>
</dbReference>
<dbReference type="PROSITE" id="PS50003">
    <property type="entry name" value="PH_DOMAIN"/>
    <property type="match status" value="1"/>
</dbReference>
<dbReference type="AlphaFoldDB" id="A0A336MNQ8"/>
<feature type="region of interest" description="Disordered" evidence="1">
    <location>
        <begin position="650"/>
        <end position="720"/>
    </location>
</feature>
<reference evidence="4" key="2">
    <citation type="submission" date="2018-07" db="EMBL/GenBank/DDBJ databases">
        <authorList>
            <person name="Quirk P.G."/>
            <person name="Krulwich T.A."/>
        </authorList>
    </citation>
    <scope>NUCLEOTIDE SEQUENCE</scope>
</reference>
<feature type="compositionally biased region" description="Basic and acidic residues" evidence="1">
    <location>
        <begin position="669"/>
        <end position="680"/>
    </location>
</feature>
<dbReference type="Gene3D" id="2.30.29.30">
    <property type="entry name" value="Pleckstrin-homology domain (PH domain)/Phosphotyrosine-binding domain (PTB)"/>
    <property type="match status" value="1"/>
</dbReference>
<protein>
    <submittedName>
        <fullName evidence="4">CSON004431 protein</fullName>
    </submittedName>
</protein>
<gene>
    <name evidence="4" type="primary">CSON004431</name>
</gene>
<feature type="region of interest" description="Disordered" evidence="1">
    <location>
        <begin position="1"/>
        <end position="20"/>
    </location>
</feature>